<organism evidence="3 4">
    <name type="scientific">Clostridium innocuum</name>
    <dbReference type="NCBI Taxonomy" id="1522"/>
    <lineage>
        <taxon>Bacteria</taxon>
        <taxon>Bacillati</taxon>
        <taxon>Bacillota</taxon>
        <taxon>Clostridia</taxon>
        <taxon>Eubacteriales</taxon>
        <taxon>Clostridiaceae</taxon>
        <taxon>Clostridium</taxon>
    </lineage>
</organism>
<feature type="domain" description="Ribonuclease H1 N-terminal" evidence="1">
    <location>
        <begin position="191"/>
        <end position="234"/>
    </location>
</feature>
<evidence type="ECO:0000259" key="1">
    <source>
        <dbReference type="Pfam" id="PF01693"/>
    </source>
</evidence>
<gene>
    <name evidence="3" type="ORF">G4D54_01895</name>
</gene>
<dbReference type="InterPro" id="IPR009027">
    <property type="entry name" value="Ribosomal_bL9/RNase_H1_N"/>
</dbReference>
<proteinExistence type="predicted"/>
<name>A0AAP9MBN8_CLOIN</name>
<feature type="domain" description="PIN-like" evidence="2">
    <location>
        <begin position="13"/>
        <end position="113"/>
    </location>
</feature>
<evidence type="ECO:0008006" key="5">
    <source>
        <dbReference type="Google" id="ProtNLM"/>
    </source>
</evidence>
<evidence type="ECO:0000259" key="2">
    <source>
        <dbReference type="Pfam" id="PF18475"/>
    </source>
</evidence>
<dbReference type="AlphaFoldDB" id="A0AAP9MBN8"/>
<dbReference type="InterPro" id="IPR011320">
    <property type="entry name" value="RNase_H1_N"/>
</dbReference>
<accession>A0AAP9MBN8</accession>
<dbReference type="InterPro" id="IPR041494">
    <property type="entry name" value="PIN7"/>
</dbReference>
<evidence type="ECO:0000313" key="3">
    <source>
        <dbReference type="EMBL" id="QJA01255.1"/>
    </source>
</evidence>
<dbReference type="Gene3D" id="3.40.970.10">
    <property type="entry name" value="Ribonuclease H1, N-terminal domain"/>
    <property type="match status" value="1"/>
</dbReference>
<dbReference type="SUPFAM" id="SSF55658">
    <property type="entry name" value="L9 N-domain-like"/>
    <property type="match status" value="1"/>
</dbReference>
<dbReference type="Proteomes" id="UP000503330">
    <property type="component" value="Chromosome"/>
</dbReference>
<reference evidence="3 4" key="1">
    <citation type="submission" date="2020-02" db="EMBL/GenBank/DDBJ databases">
        <authorList>
            <person name="Kociolek L.K."/>
            <person name="Ozer E.A."/>
        </authorList>
    </citation>
    <scope>NUCLEOTIDE SEQUENCE [LARGE SCALE GENOMIC DNA]</scope>
    <source>
        <strain evidence="3 4">ATCC 14501</strain>
    </source>
</reference>
<dbReference type="Pfam" id="PF18475">
    <property type="entry name" value="PIN7"/>
    <property type="match status" value="1"/>
</dbReference>
<dbReference type="InterPro" id="IPR037056">
    <property type="entry name" value="RNase_H1_N_sf"/>
</dbReference>
<dbReference type="EMBL" id="CP048838">
    <property type="protein sequence ID" value="QJA01255.1"/>
    <property type="molecule type" value="Genomic_DNA"/>
</dbReference>
<dbReference type="Pfam" id="PF01693">
    <property type="entry name" value="Cauli_VI"/>
    <property type="match status" value="1"/>
</dbReference>
<protein>
    <recommendedName>
        <fullName evidence="5">PIN-like domain-containing protein</fullName>
    </recommendedName>
</protein>
<dbReference type="GeneID" id="61924250"/>
<sequence>MIELKGEQAMWYMIDYENVHEEGLYGIEMLKKDDRIFVFYNMGDKENVENGKLREAAEKGISIQSVVLYKRGKNALDFYIASKIGELCGQGMQQDIAVISGDKGFQALCEYWMYVADIRKRIILRDTIYHALFDFEYDQIGNSCSDFKAIYLHCIKQYGRKMGCELYWHLKKYMEIRRNYVNVTSMQDQRKYYVVLRGYKPGIYDTVNDYERNIIGYSNAFGRVFSSYAQAEDFFLDYLADSCFAASTASINELWNDFCYRVNQSLQYENKTIMNGSLAGYVCGGFHADTRRFYAFWIIASKDGIVMKMKNIIHENEKMKKIGAVGGEILASKAVLTYALKYEYQEIKMYCSHIKVADWIERGVHTDKLPYSLHAVIGKAKDRLKVTAVHFQ</sequence>
<dbReference type="RefSeq" id="WP_002607041.1">
    <property type="nucleotide sequence ID" value="NZ_BAAACC010000012.1"/>
</dbReference>
<evidence type="ECO:0000313" key="4">
    <source>
        <dbReference type="Proteomes" id="UP000503330"/>
    </source>
</evidence>